<evidence type="ECO:0000313" key="2">
    <source>
        <dbReference type="EMBL" id="MBP0724006.1"/>
    </source>
</evidence>
<proteinExistence type="predicted"/>
<dbReference type="RefSeq" id="WP_209402005.1">
    <property type="nucleotide sequence ID" value="NZ_JAGIYQ010000001.1"/>
</dbReference>
<comment type="caution">
    <text evidence="2">The sequence shown here is derived from an EMBL/GenBank/DDBJ whole genome shotgun (WGS) entry which is preliminary data.</text>
</comment>
<feature type="chain" id="PRO_5037628593" description="Lipoprotein" evidence="1">
    <location>
        <begin position="23"/>
        <end position="152"/>
    </location>
</feature>
<dbReference type="EMBL" id="JAGIYQ010000001">
    <property type="protein sequence ID" value="MBP0724006.1"/>
    <property type="molecule type" value="Genomic_DNA"/>
</dbReference>
<accession>A0A940SI02</accession>
<evidence type="ECO:0000256" key="1">
    <source>
        <dbReference type="SAM" id="SignalP"/>
    </source>
</evidence>
<dbReference type="AlphaFoldDB" id="A0A940SI02"/>
<sequence length="152" mass="17112">MKVCLKLIIGFLCIFSLTGCIGEDYDVGPPTAYMDVDFSKIRLKEANILWSTGSISINKVTQNIPQLAARQKQVSVSPLQSVNLEFEENKENGGQYNDVSVNVFVWQGDTQERLECKDNTFNFPEEKGTYVLEVNFHSHQGDVKYVGNVVIK</sequence>
<reference evidence="2" key="1">
    <citation type="submission" date="2021-04" db="EMBL/GenBank/DDBJ databases">
        <title>Genome seq and assembly of Bacillus sp.</title>
        <authorList>
            <person name="Chhetri G."/>
        </authorList>
    </citation>
    <scope>NUCLEOTIDE SEQUENCE</scope>
    <source>
        <strain evidence="2">RG28</strain>
    </source>
</reference>
<evidence type="ECO:0000313" key="3">
    <source>
        <dbReference type="Proteomes" id="UP000682134"/>
    </source>
</evidence>
<gene>
    <name evidence="2" type="ORF">J5Y03_02265</name>
</gene>
<evidence type="ECO:0008006" key="4">
    <source>
        <dbReference type="Google" id="ProtNLM"/>
    </source>
</evidence>
<dbReference type="Proteomes" id="UP000682134">
    <property type="component" value="Unassembled WGS sequence"/>
</dbReference>
<protein>
    <recommendedName>
        <fullName evidence="4">Lipoprotein</fullName>
    </recommendedName>
</protein>
<organism evidence="2 3">
    <name type="scientific">Gottfriedia endophytica</name>
    <dbReference type="NCBI Taxonomy" id="2820819"/>
    <lineage>
        <taxon>Bacteria</taxon>
        <taxon>Bacillati</taxon>
        <taxon>Bacillota</taxon>
        <taxon>Bacilli</taxon>
        <taxon>Bacillales</taxon>
        <taxon>Bacillaceae</taxon>
        <taxon>Gottfriedia</taxon>
    </lineage>
</organism>
<keyword evidence="3" id="KW-1185">Reference proteome</keyword>
<feature type="signal peptide" evidence="1">
    <location>
        <begin position="1"/>
        <end position="22"/>
    </location>
</feature>
<keyword evidence="1" id="KW-0732">Signal</keyword>
<dbReference type="PROSITE" id="PS51257">
    <property type="entry name" value="PROKAR_LIPOPROTEIN"/>
    <property type="match status" value="1"/>
</dbReference>
<name>A0A940SI02_9BACI</name>